<evidence type="ECO:0000313" key="2">
    <source>
        <dbReference type="Proteomes" id="UP000054018"/>
    </source>
</evidence>
<proteinExistence type="predicted"/>
<dbReference type="EMBL" id="KN833715">
    <property type="protein sequence ID" value="KIK24588.1"/>
    <property type="molecule type" value="Genomic_DNA"/>
</dbReference>
<dbReference type="STRING" id="765257.A0A0C9ZY32"/>
<dbReference type="AlphaFoldDB" id="A0A0C9ZY32"/>
<dbReference type="InterPro" id="IPR015943">
    <property type="entry name" value="WD40/YVTN_repeat-like_dom_sf"/>
</dbReference>
<gene>
    <name evidence="1" type="ORF">PISMIDRAFT_403765</name>
</gene>
<reference evidence="1 2" key="1">
    <citation type="submission" date="2014-04" db="EMBL/GenBank/DDBJ databases">
        <authorList>
            <consortium name="DOE Joint Genome Institute"/>
            <person name="Kuo A."/>
            <person name="Kohler A."/>
            <person name="Costa M.D."/>
            <person name="Nagy L.G."/>
            <person name="Floudas D."/>
            <person name="Copeland A."/>
            <person name="Barry K.W."/>
            <person name="Cichocki N."/>
            <person name="Veneault-Fourrey C."/>
            <person name="LaButti K."/>
            <person name="Lindquist E.A."/>
            <person name="Lipzen A."/>
            <person name="Lundell T."/>
            <person name="Morin E."/>
            <person name="Murat C."/>
            <person name="Sun H."/>
            <person name="Tunlid A."/>
            <person name="Henrissat B."/>
            <person name="Grigoriev I.V."/>
            <person name="Hibbett D.S."/>
            <person name="Martin F."/>
            <person name="Nordberg H.P."/>
            <person name="Cantor M.N."/>
            <person name="Hua S.X."/>
        </authorList>
    </citation>
    <scope>NUCLEOTIDE SEQUENCE [LARGE SCALE GENOMIC DNA]</scope>
    <source>
        <strain evidence="1 2">441</strain>
    </source>
</reference>
<dbReference type="PANTHER" id="PTHR19879">
    <property type="entry name" value="TRANSCRIPTION INITIATION FACTOR TFIID"/>
    <property type="match status" value="1"/>
</dbReference>
<dbReference type="Gene3D" id="2.130.10.10">
    <property type="entry name" value="YVTN repeat-like/Quinoprotein amine dehydrogenase"/>
    <property type="match status" value="3"/>
</dbReference>
<dbReference type="InterPro" id="IPR001680">
    <property type="entry name" value="WD40_rpt"/>
</dbReference>
<keyword evidence="2" id="KW-1185">Reference proteome</keyword>
<sequence length="417" mass="45943">MAVQRIEIASQSDVSAVTFADESQVVGGYSDGAICRWKIEDGQQQGSTMQASGRVYSIAVSKDRQWVVSGDQGRKAIIWNAATHETVFQFAEHPDYVLGVDVSSDSIKVAWVDYYAAHTSSISSGTQLLPPLSHSRVVDIKFCPDGTQFATASYAQGVRVYCARTGAILFDSGSKGSTGCWPAAPLAWSSDGRQLFVAVQGKITCFNVSGSSSSEWPIHESQSRPSMASTGRFIACSAGSSVSLWDCLSHKQIGNIITHTSAITSIALSPSGAYLACGNGRNITIHYLRNICPPEYFDSGLPLIRVSDKIFQSWSQDDPRNTEMLLLEEITSASSPAQYLLANRALVRVHLKHLALAVEDAKEERLWYSCISSYPHQHQYHHYNYDDDPTDPGDRCIQHICRWGRVQCLRRLRHEIV</sequence>
<reference evidence="2" key="2">
    <citation type="submission" date="2015-01" db="EMBL/GenBank/DDBJ databases">
        <title>Evolutionary Origins and Diversification of the Mycorrhizal Mutualists.</title>
        <authorList>
            <consortium name="DOE Joint Genome Institute"/>
            <consortium name="Mycorrhizal Genomics Consortium"/>
            <person name="Kohler A."/>
            <person name="Kuo A."/>
            <person name="Nagy L.G."/>
            <person name="Floudas D."/>
            <person name="Copeland A."/>
            <person name="Barry K.W."/>
            <person name="Cichocki N."/>
            <person name="Veneault-Fourrey C."/>
            <person name="LaButti K."/>
            <person name="Lindquist E.A."/>
            <person name="Lipzen A."/>
            <person name="Lundell T."/>
            <person name="Morin E."/>
            <person name="Murat C."/>
            <person name="Riley R."/>
            <person name="Ohm R."/>
            <person name="Sun H."/>
            <person name="Tunlid A."/>
            <person name="Henrissat B."/>
            <person name="Grigoriev I.V."/>
            <person name="Hibbett D.S."/>
            <person name="Martin F."/>
        </authorList>
    </citation>
    <scope>NUCLEOTIDE SEQUENCE [LARGE SCALE GENOMIC DNA]</scope>
    <source>
        <strain evidence="2">441</strain>
    </source>
</reference>
<dbReference type="PANTHER" id="PTHR19879:SF9">
    <property type="entry name" value="TRANSCRIPTION INITIATION FACTOR TFIID SUBUNIT 5"/>
    <property type="match status" value="1"/>
</dbReference>
<dbReference type="Pfam" id="PF00400">
    <property type="entry name" value="WD40"/>
    <property type="match status" value="3"/>
</dbReference>
<dbReference type="HOGENOM" id="CLU_028047_1_1_1"/>
<organism evidence="1 2">
    <name type="scientific">Pisolithus microcarpus 441</name>
    <dbReference type="NCBI Taxonomy" id="765257"/>
    <lineage>
        <taxon>Eukaryota</taxon>
        <taxon>Fungi</taxon>
        <taxon>Dikarya</taxon>
        <taxon>Basidiomycota</taxon>
        <taxon>Agaricomycotina</taxon>
        <taxon>Agaricomycetes</taxon>
        <taxon>Agaricomycetidae</taxon>
        <taxon>Boletales</taxon>
        <taxon>Sclerodermatineae</taxon>
        <taxon>Pisolithaceae</taxon>
        <taxon>Pisolithus</taxon>
    </lineage>
</organism>
<protein>
    <submittedName>
        <fullName evidence="1">Uncharacterized protein</fullName>
    </submittedName>
</protein>
<dbReference type="InterPro" id="IPR011047">
    <property type="entry name" value="Quinoprotein_ADH-like_sf"/>
</dbReference>
<accession>A0A0C9ZY32</accession>
<dbReference type="SMART" id="SM00320">
    <property type="entry name" value="WD40"/>
    <property type="match status" value="5"/>
</dbReference>
<dbReference type="SUPFAM" id="SSF50998">
    <property type="entry name" value="Quinoprotein alcohol dehydrogenase-like"/>
    <property type="match status" value="1"/>
</dbReference>
<name>A0A0C9ZY32_9AGAM</name>
<evidence type="ECO:0000313" key="1">
    <source>
        <dbReference type="EMBL" id="KIK24588.1"/>
    </source>
</evidence>
<dbReference type="OrthoDB" id="239865at2759"/>
<dbReference type="Proteomes" id="UP000054018">
    <property type="component" value="Unassembled WGS sequence"/>
</dbReference>